<reference evidence="5" key="1">
    <citation type="journal article" date="2019" name="Int. J. Syst. Evol. Microbiol.">
        <title>The Global Catalogue of Microorganisms (GCM) 10K type strain sequencing project: providing services to taxonomists for standard genome sequencing and annotation.</title>
        <authorList>
            <consortium name="The Broad Institute Genomics Platform"/>
            <consortium name="The Broad Institute Genome Sequencing Center for Infectious Disease"/>
            <person name="Wu L."/>
            <person name="Ma J."/>
        </authorList>
    </citation>
    <scope>NUCLEOTIDE SEQUENCE [LARGE SCALE GENOMIC DNA]</scope>
    <source>
        <strain evidence="5">JCM 16603</strain>
    </source>
</reference>
<feature type="compositionally biased region" description="Low complexity" evidence="1">
    <location>
        <begin position="56"/>
        <end position="69"/>
    </location>
</feature>
<keyword evidence="5" id="KW-1185">Reference proteome</keyword>
<feature type="compositionally biased region" description="Pro residues" evidence="1">
    <location>
        <begin position="210"/>
        <end position="242"/>
    </location>
</feature>
<organism evidence="4 5">
    <name type="scientific">Sphingomonas humi</name>
    <dbReference type="NCBI Taxonomy" id="335630"/>
    <lineage>
        <taxon>Bacteria</taxon>
        <taxon>Pseudomonadati</taxon>
        <taxon>Pseudomonadota</taxon>
        <taxon>Alphaproteobacteria</taxon>
        <taxon>Sphingomonadales</taxon>
        <taxon>Sphingomonadaceae</taxon>
        <taxon>Sphingomonas</taxon>
    </lineage>
</organism>
<dbReference type="Proteomes" id="UP001501310">
    <property type="component" value="Unassembled WGS sequence"/>
</dbReference>
<feature type="signal peptide" evidence="3">
    <location>
        <begin position="1"/>
        <end position="22"/>
    </location>
</feature>
<evidence type="ECO:0000313" key="4">
    <source>
        <dbReference type="EMBL" id="GAA3996809.1"/>
    </source>
</evidence>
<comment type="caution">
    <text evidence="4">The sequence shown here is derived from an EMBL/GenBank/DDBJ whole genome shotgun (WGS) entry which is preliminary data.</text>
</comment>
<feature type="compositionally biased region" description="Low complexity" evidence="1">
    <location>
        <begin position="112"/>
        <end position="123"/>
    </location>
</feature>
<keyword evidence="3" id="KW-0732">Signal</keyword>
<feature type="compositionally biased region" description="Low complexity" evidence="1">
    <location>
        <begin position="77"/>
        <end position="93"/>
    </location>
</feature>
<proteinExistence type="predicted"/>
<gene>
    <name evidence="4" type="ORF">GCM10022211_02440</name>
</gene>
<evidence type="ECO:0000256" key="2">
    <source>
        <dbReference type="SAM" id="Phobius"/>
    </source>
</evidence>
<keyword evidence="2" id="KW-0472">Membrane</keyword>
<feature type="compositionally biased region" description="Basic and acidic residues" evidence="1">
    <location>
        <begin position="95"/>
        <end position="111"/>
    </location>
</feature>
<keyword evidence="2" id="KW-1133">Transmembrane helix</keyword>
<accession>A0ABP7RFS1</accession>
<feature type="chain" id="PRO_5045903009" evidence="3">
    <location>
        <begin position="23"/>
        <end position="442"/>
    </location>
</feature>
<feature type="transmembrane region" description="Helical" evidence="2">
    <location>
        <begin position="168"/>
        <end position="186"/>
    </location>
</feature>
<evidence type="ECO:0000256" key="3">
    <source>
        <dbReference type="SAM" id="SignalP"/>
    </source>
</evidence>
<dbReference type="RefSeq" id="WP_344708336.1">
    <property type="nucleotide sequence ID" value="NZ_BAAAZD010000001.1"/>
</dbReference>
<keyword evidence="2" id="KW-0812">Transmembrane</keyword>
<dbReference type="PRINTS" id="PR01217">
    <property type="entry name" value="PRICHEXTENSN"/>
</dbReference>
<protein>
    <submittedName>
        <fullName evidence="4">Uncharacterized protein</fullName>
    </submittedName>
</protein>
<feature type="region of interest" description="Disordered" evidence="1">
    <location>
        <begin position="209"/>
        <end position="245"/>
    </location>
</feature>
<feature type="region of interest" description="Disordered" evidence="1">
    <location>
        <begin position="29"/>
        <end position="162"/>
    </location>
</feature>
<sequence>MTRTHFLILAAAMLGVPGAALAQTSTAPANVVAPAPPPREGTVGPEQLRDFSLPGTRTAPAPAAETPRASPAPPPVARTVPTVTAPTRATTPRPAEPRTDATPPTERRARTEAQPAPTISTSPLPLPPPTASSERQPAVTEPTAQIQLPPVSVTQAGSEDSSSLLPAWWPWALVAGLAGVGLALLLRQRRRAETVGGVGEFERVTAAPAAPLPLPPEPAAPPPPPAARPAPARQPQPAPPNLPTGMVTTRLRSAAPMLAAPPPVPAPAVTGGVVSRRLRAWIELDLVVREILYDADQALFRVDLIVGNGGTAPAGDITLEAVAVNAGEQQGAELSAFFERPCAAAAAMAELSPLAETRISHELRFPRAAIQAYESQGRPLFVPVVAFTAVYRTAAGEGRTGAAFLVGRDVPGSDRLAPLLLPDGEGRALGLAVRRLDEAVRR</sequence>
<evidence type="ECO:0000313" key="5">
    <source>
        <dbReference type="Proteomes" id="UP001501310"/>
    </source>
</evidence>
<name>A0ABP7RFS1_9SPHN</name>
<evidence type="ECO:0000256" key="1">
    <source>
        <dbReference type="SAM" id="MobiDB-lite"/>
    </source>
</evidence>
<feature type="compositionally biased region" description="Polar residues" evidence="1">
    <location>
        <begin position="142"/>
        <end position="162"/>
    </location>
</feature>
<dbReference type="EMBL" id="BAAAZD010000001">
    <property type="protein sequence ID" value="GAA3996809.1"/>
    <property type="molecule type" value="Genomic_DNA"/>
</dbReference>